<feature type="compositionally biased region" description="Polar residues" evidence="1">
    <location>
        <begin position="168"/>
        <end position="179"/>
    </location>
</feature>
<gene>
    <name evidence="3" type="ORF">ENQ20_12390</name>
</gene>
<evidence type="ECO:0000256" key="1">
    <source>
        <dbReference type="SAM" id="MobiDB-lite"/>
    </source>
</evidence>
<comment type="caution">
    <text evidence="3">The sequence shown here is derived from an EMBL/GenBank/DDBJ whole genome shotgun (WGS) entry which is preliminary data.</text>
</comment>
<proteinExistence type="predicted"/>
<evidence type="ECO:0000259" key="2">
    <source>
        <dbReference type="Pfam" id="PF07879"/>
    </source>
</evidence>
<reference evidence="3" key="1">
    <citation type="journal article" date="2020" name="mSystems">
        <title>Genome- and Community-Level Interaction Insights into Carbon Utilization and Element Cycling Functions of Hydrothermarchaeota in Hydrothermal Sediment.</title>
        <authorList>
            <person name="Zhou Z."/>
            <person name="Liu Y."/>
            <person name="Xu W."/>
            <person name="Pan J."/>
            <person name="Luo Z.H."/>
            <person name="Li M."/>
        </authorList>
    </citation>
    <scope>NUCLEOTIDE SEQUENCE [LARGE SCALE GENOMIC DNA]</scope>
    <source>
        <strain evidence="3">SpSt-289</strain>
    </source>
</reference>
<dbReference type="AlphaFoldDB" id="A0A7C1JL31"/>
<evidence type="ECO:0000313" key="3">
    <source>
        <dbReference type="EMBL" id="HDX32266.1"/>
    </source>
</evidence>
<feature type="domain" description="PHA accumulation regulator DNA-binding N-terminal" evidence="2">
    <location>
        <begin position="3"/>
        <end position="63"/>
    </location>
</feature>
<dbReference type="EMBL" id="DSMG01000120">
    <property type="protein sequence ID" value="HDX32266.1"/>
    <property type="molecule type" value="Genomic_DNA"/>
</dbReference>
<name>A0A7C1JL31_9CHLR</name>
<feature type="region of interest" description="Disordered" evidence="1">
    <location>
        <begin position="158"/>
        <end position="186"/>
    </location>
</feature>
<organism evidence="3">
    <name type="scientific">Caldilinea aerophila</name>
    <dbReference type="NCBI Taxonomy" id="133453"/>
    <lineage>
        <taxon>Bacteria</taxon>
        <taxon>Bacillati</taxon>
        <taxon>Chloroflexota</taxon>
        <taxon>Caldilineae</taxon>
        <taxon>Caldilineales</taxon>
        <taxon>Caldilineaceae</taxon>
        <taxon>Caldilinea</taxon>
    </lineage>
</organism>
<sequence length="186" mass="20768">MPVIKRYPNRKLYDTEAKRYVTLDQIAEMIQARKDVLVIDHETGEDLTNLTLSQIIFEQEKKGAGFLQRSLLANLIRAGGDTLDQMRRALTAPLHLDSGEKKEGLPQGTLDALLFHRIDELMQDILTTLNVPTARDLRKLQAQLDELNEKISALLAAEEGNIAGNEQKPGTNAPEQRSSSADHEAQ</sequence>
<accession>A0A7C1JL31</accession>
<protein>
    <recommendedName>
        <fullName evidence="2">PHA accumulation regulator DNA-binding N-terminal domain-containing protein</fullName>
    </recommendedName>
</protein>
<dbReference type="InterPro" id="IPR012909">
    <property type="entry name" value="PHA_DNA-bd_N"/>
</dbReference>
<dbReference type="Pfam" id="PF07879">
    <property type="entry name" value="PHB_acc_N"/>
    <property type="match status" value="1"/>
</dbReference>